<dbReference type="CDD" id="cd02883">
    <property type="entry name" value="NUDIX_Hydrolase"/>
    <property type="match status" value="1"/>
</dbReference>
<dbReference type="eggNOG" id="ENOG502SE82">
    <property type="taxonomic scope" value="Eukaryota"/>
</dbReference>
<evidence type="ECO:0000313" key="3">
    <source>
        <dbReference type="EMBL" id="EEA05125.1"/>
    </source>
</evidence>
<dbReference type="OrthoDB" id="343877at2759"/>
<protein>
    <submittedName>
        <fullName evidence="3">Hydrolase, NUDIX family protein</fullName>
    </submittedName>
</protein>
<dbReference type="AlphaFoldDB" id="B6AA84"/>
<organism evidence="3 4">
    <name type="scientific">Cryptosporidium muris (strain RN66)</name>
    <dbReference type="NCBI Taxonomy" id="441375"/>
    <lineage>
        <taxon>Eukaryota</taxon>
        <taxon>Sar</taxon>
        <taxon>Alveolata</taxon>
        <taxon>Apicomplexa</taxon>
        <taxon>Conoidasida</taxon>
        <taxon>Coccidia</taxon>
        <taxon>Eucoccidiorida</taxon>
        <taxon>Eimeriorina</taxon>
        <taxon>Cryptosporidiidae</taxon>
        <taxon>Cryptosporidium</taxon>
    </lineage>
</organism>
<name>B6AA84_CRYMR</name>
<evidence type="ECO:0000259" key="2">
    <source>
        <dbReference type="PROSITE" id="PS51462"/>
    </source>
</evidence>
<dbReference type="Pfam" id="PF00293">
    <property type="entry name" value="NUDIX"/>
    <property type="match status" value="1"/>
</dbReference>
<keyword evidence="1 3" id="KW-0378">Hydrolase</keyword>
<dbReference type="VEuPathDB" id="CryptoDB:CMU_041980"/>
<dbReference type="Proteomes" id="UP000001460">
    <property type="component" value="Unassembled WGS sequence"/>
</dbReference>
<reference evidence="3" key="1">
    <citation type="submission" date="2008-06" db="EMBL/GenBank/DDBJ databases">
        <authorList>
            <person name="Lorenzi H."/>
            <person name="Inman J."/>
            <person name="Miller J."/>
            <person name="Schobel S."/>
            <person name="Amedeo P."/>
            <person name="Caler E.V."/>
            <person name="da Silva J."/>
        </authorList>
    </citation>
    <scope>NUCLEOTIDE SEQUENCE [LARGE SCALE GENOMIC DNA]</scope>
    <source>
        <strain evidence="3">RN66</strain>
    </source>
</reference>
<dbReference type="RefSeq" id="XP_002139474.1">
    <property type="nucleotide sequence ID" value="XM_002139438.1"/>
</dbReference>
<dbReference type="Gene3D" id="3.90.79.10">
    <property type="entry name" value="Nucleoside Triphosphate Pyrophosphohydrolase"/>
    <property type="match status" value="1"/>
</dbReference>
<dbReference type="PROSITE" id="PS00893">
    <property type="entry name" value="NUDIX_BOX"/>
    <property type="match status" value="1"/>
</dbReference>
<dbReference type="InterPro" id="IPR000086">
    <property type="entry name" value="NUDIX_hydrolase_dom"/>
</dbReference>
<dbReference type="PROSITE" id="PS51462">
    <property type="entry name" value="NUDIX"/>
    <property type="match status" value="1"/>
</dbReference>
<dbReference type="InterPro" id="IPR015797">
    <property type="entry name" value="NUDIX_hydrolase-like_dom_sf"/>
</dbReference>
<dbReference type="GO" id="GO:0016787">
    <property type="term" value="F:hydrolase activity"/>
    <property type="evidence" value="ECO:0007669"/>
    <property type="project" value="UniProtKB-KW"/>
</dbReference>
<keyword evidence="4" id="KW-1185">Reference proteome</keyword>
<accession>B6AA84</accession>
<evidence type="ECO:0000256" key="1">
    <source>
        <dbReference type="ARBA" id="ARBA00022801"/>
    </source>
</evidence>
<sequence>MAFELHNARNFKAFVIVKHSKYGYLVLKSASNKPKKLGQYELPGGRLEENDFVGESDQTEIFQRAAARELFEETGIDVRYNMQRLIRFEDTRIPRKWQFFCLEINDDDLSNILKSHYDKNYIKESSSGEGSILRLSSEHDSFMFIKDLKEAAKSIQRHSQGVCSKALILLDNQETSIE</sequence>
<proteinExistence type="predicted"/>
<dbReference type="SUPFAM" id="SSF55811">
    <property type="entry name" value="Nudix"/>
    <property type="match status" value="1"/>
</dbReference>
<dbReference type="InterPro" id="IPR020084">
    <property type="entry name" value="NUDIX_hydrolase_CS"/>
</dbReference>
<gene>
    <name evidence="3" type="ORF">CMU_041980</name>
</gene>
<dbReference type="GeneID" id="6994679"/>
<dbReference type="EMBL" id="DS989726">
    <property type="protein sequence ID" value="EEA05125.1"/>
    <property type="molecule type" value="Genomic_DNA"/>
</dbReference>
<feature type="domain" description="Nudix hydrolase" evidence="2">
    <location>
        <begin position="6"/>
        <end position="168"/>
    </location>
</feature>
<evidence type="ECO:0000313" key="4">
    <source>
        <dbReference type="Proteomes" id="UP000001460"/>
    </source>
</evidence>